<dbReference type="InterPro" id="IPR012340">
    <property type="entry name" value="NA-bd_OB-fold"/>
</dbReference>
<evidence type="ECO:0000313" key="4">
    <source>
        <dbReference type="Proteomes" id="UP000237447"/>
    </source>
</evidence>
<keyword evidence="5" id="KW-1185">Reference proteome</keyword>
<evidence type="ECO:0000313" key="5">
    <source>
        <dbReference type="Proteomes" id="UP001277561"/>
    </source>
</evidence>
<proteinExistence type="predicted"/>
<evidence type="ECO:0000313" key="3">
    <source>
        <dbReference type="EMBL" id="POO53390.1"/>
    </source>
</evidence>
<reference evidence="2 5" key="2">
    <citation type="journal article" date="2023" name="Phytobiomes J">
        <title>Deciphering the key players within the bacterial microbiota associated with aerial crown gall tumors on rhododendron: Insights into the gallobiome.</title>
        <authorList>
            <person name="Kuzmanovic N."/>
            <person name="Nesme J."/>
            <person name="Wolf J."/>
            <person name="Neumann-Schaal M."/>
            <person name="Petersen J."/>
            <person name="Fernandez-Gnecco G."/>
            <person name="Sproeer C."/>
            <person name="Bunk B."/>
            <person name="Overmann J."/>
            <person name="Sorensen S.J."/>
            <person name="Idczak E."/>
            <person name="Smalla K."/>
        </authorList>
    </citation>
    <scope>NUCLEOTIDE SEQUENCE [LARGE SCALE GENOMIC DNA]</scope>
    <source>
        <strain evidence="2">Rho-14.1</strain>
        <strain evidence="5">rho-14.1</strain>
    </source>
</reference>
<dbReference type="EMBL" id="NXEJ01000002">
    <property type="protein sequence ID" value="POO53390.1"/>
    <property type="molecule type" value="Genomic_DNA"/>
</dbReference>
<feature type="domain" description="OB" evidence="1">
    <location>
        <begin position="23"/>
        <end position="56"/>
    </location>
</feature>
<dbReference type="GO" id="GO:0003676">
    <property type="term" value="F:nucleic acid binding"/>
    <property type="evidence" value="ECO:0007669"/>
    <property type="project" value="InterPro"/>
</dbReference>
<dbReference type="AlphaFoldDB" id="A0AAE5S0B5"/>
<dbReference type="Pfam" id="PF01336">
    <property type="entry name" value="tRNA_anti-codon"/>
    <property type="match status" value="1"/>
</dbReference>
<evidence type="ECO:0000259" key="1">
    <source>
        <dbReference type="Pfam" id="PF01336"/>
    </source>
</evidence>
<gene>
    <name evidence="3" type="ORF">CPJ18_03890</name>
    <name evidence="2" type="ORF">RMS29_03305</name>
</gene>
<dbReference type="GeneID" id="86878504"/>
<dbReference type="Gene3D" id="2.40.50.140">
    <property type="entry name" value="Nucleic acid-binding proteins"/>
    <property type="match status" value="1"/>
</dbReference>
<dbReference type="Proteomes" id="UP000237447">
    <property type="component" value="Unassembled WGS sequence"/>
</dbReference>
<sequence length="67" mass="7522">MSDILSLSHPAITDLSHYIGHRVTIHGFVDAIRDQKRMRFIVLRDKTGKVQLAQSKEGSALTEVEFG</sequence>
<dbReference type="SUPFAM" id="SSF50249">
    <property type="entry name" value="Nucleic acid-binding proteins"/>
    <property type="match status" value="1"/>
</dbReference>
<dbReference type="CDD" id="cd04100">
    <property type="entry name" value="Asp_Lys_Asn_RS_N"/>
    <property type="match status" value="1"/>
</dbReference>
<protein>
    <submittedName>
        <fullName evidence="2">OB-fold nucleic acid binding domain-containing protein</fullName>
    </submittedName>
</protein>
<dbReference type="EMBL" id="JAVRAD010000001">
    <property type="protein sequence ID" value="MDX8328240.1"/>
    <property type="molecule type" value="Genomic_DNA"/>
</dbReference>
<dbReference type="RefSeq" id="WP_103657121.1">
    <property type="nucleotide sequence ID" value="NZ_CP192764.1"/>
</dbReference>
<reference evidence="3 4" key="1">
    <citation type="journal article" date="2018" name="Syst. Appl. Microbiol.">
        <title>Agrobacterium rosae sp. nov., isolated from galls on different agricultural crops.</title>
        <authorList>
            <person name="Kuzmanovic N."/>
            <person name="Pulawska J."/>
            <person name="Smalla K."/>
            <person name="Nesme X."/>
        </authorList>
    </citation>
    <scope>NUCLEOTIDE SEQUENCE [LARGE SCALE GENOMIC DNA]</scope>
    <source>
        <strain evidence="3 4">NCPPB 1650</strain>
    </source>
</reference>
<name>A0AAE5S0B5_9HYPH</name>
<evidence type="ECO:0000313" key="2">
    <source>
        <dbReference type="EMBL" id="MDX8328240.1"/>
    </source>
</evidence>
<comment type="caution">
    <text evidence="3">The sequence shown here is derived from an EMBL/GenBank/DDBJ whole genome shotgun (WGS) entry which is preliminary data.</text>
</comment>
<organism evidence="3 4">
    <name type="scientific">Agrobacterium rosae</name>
    <dbReference type="NCBI Taxonomy" id="1972867"/>
    <lineage>
        <taxon>Bacteria</taxon>
        <taxon>Pseudomonadati</taxon>
        <taxon>Pseudomonadota</taxon>
        <taxon>Alphaproteobacteria</taxon>
        <taxon>Hyphomicrobiales</taxon>
        <taxon>Rhizobiaceae</taxon>
        <taxon>Rhizobium/Agrobacterium group</taxon>
        <taxon>Agrobacterium</taxon>
    </lineage>
</organism>
<dbReference type="InterPro" id="IPR004365">
    <property type="entry name" value="NA-bd_OB_tRNA"/>
</dbReference>
<dbReference type="Proteomes" id="UP001277561">
    <property type="component" value="Unassembled WGS sequence"/>
</dbReference>
<accession>A0AAE5S0B5</accession>